<dbReference type="Gene3D" id="1.10.287.1490">
    <property type="match status" value="2"/>
</dbReference>
<feature type="region of interest" description="Disordered" evidence="2">
    <location>
        <begin position="1628"/>
        <end position="1729"/>
    </location>
</feature>
<feature type="region of interest" description="Disordered" evidence="2">
    <location>
        <begin position="736"/>
        <end position="836"/>
    </location>
</feature>
<feature type="compositionally biased region" description="Pro residues" evidence="2">
    <location>
        <begin position="2654"/>
        <end position="2664"/>
    </location>
</feature>
<dbReference type="InterPro" id="IPR018463">
    <property type="entry name" value="Centromere_CenpF_N"/>
</dbReference>
<sequence length="2676" mass="294009">MSWAVEEWKDSLSGRALQKVQELEGQLDRLKKERQQRQFQLETLEAALQKQKQKVEDEKSEGVSLRRENQSLAEACENLEKARQKISHELQVKESQVNFQEGQLNSSRKQIEQLEQELKRCKSELERSQQSADASQNPGGTPQKLLATPLTPSQYYHGSKYEELQEKYQKEVEARKRLEAEVKVPQAKRASPPRAPGTRNHRDIARHQASSSVFPWQQEQTPGRVSSSAQRTPLRRDAPREWEATPGRSALRTGKRDANGSFRDSTSSSQAADQLKAQNQDLRSKITELELCLQGQEKEMKNQGSQCQELQVRLEKVKAELTEKERLLSKRQDEVTRTTAQLDQASAKGEALEQKLRKLTEDLSCQRQNAESARCSLEQKLKEKEKEFQQELNCQQRAFQALAQEGTQVKARLTQELQQAKSSRDGLQAELDKVTSAKQQLEQSLEEWKQKSHRTEQALQGSRNREKDLQGEAEEAKKEVALLRSQWEHRAGELRCLEAELRTAQQGWSQSRAQAEELRVKSMSQEASLRELQEKLDQQQGSAASEKLELALAELQTQWSCSQDLLRKREHHIEQLNGKLSTAERESEALLGVLELQRKELEALKEEAAQLSRWKRDKEQLLLQVTAERDSLQSKGQEYSERVAALEMAGESLEAQVRGLQGEAEGRAAELEAQQRACGELRRLAEEHREEAERTGARAAQLTQQVADLEQRVRDLLAEMADRDRSCQDLRAELDALRSLPPPESAPAGTRDSWDGPPARRAPSTDADAAADEAGSRPDRVTSPERREQLVPVMGDTAGDLQTAEPEHQSQTAEVTQGAGGLQVAPESRDAEQAGRRSNLQLGEALRALQELQELQEAWGSERKLLEAEAARKDEHMAELAAQHSQEKLSLLRRCEEAGQALEELWGELRAAREHGAQLEGLCEDRLRALQRLEEAFAAEQRAREAALPEADALRREIRALEEARHELQTEARALQLENEQLRALLLAEHELSGLEPNIEGPGDSGSRCGGHSPPDGEDDAAAGPPARLEAQVRCLGQEGLRPQLPATTELGPLRGPPAESSHHTDSEDGDKEPPGSQGVRAEQLVELQTACDSLREEKARLLSQLSDARAHCVSATSHLAGEVDRLVAQVLGREDGSLSGPQGQPEAAAPGSCESLGLVAEEVQARFAGLLEKVASLQRELGPLLERHWQTRALTAQPQSRLDTGPGPGDGCCVSLSSPRTPGSPRLRSPEDPSCRDPERLGGASTPSGQAGRDQAHGHQAGDAGLEDGPPCGEAPCVLLEEMERLCRARLQALRWLEEQEAGGRAPELRAQELEHLLGALESLRAQQLAESERWRQRLARVTQDLAAERLHTEHLAWELEAARLQFQGLDLSSRSWLAADLEDALRGGDDSHGAREPEVRVLEAGQGTAPPGGHQVSEDTQGVEMEETAVSGAGHPSGEESLGDNRRSPVAGRAQRGSEDSAEPSLPDPCASDPQDLPESRASLQLRLREAEGEKERLLQVLREQERRLGGLLRTRQLQDAGQASGQLAEALREAATGLCLRGDVSTEEDGAPALIEAWEETAASLGGAEGLPPSVDMVSEEDSAGHLEESQAPALAQASVPCEEEASGLGDSTFLLSMGSGLSLPPSVDMVSEEDGTGQDPRSPAQAKEPQEEGAEVLRAFPWTADLEPTRAEAAGESPPRPVARLQEGCSMAGTGRHQAPCPQEEETGAPGLASGHSEDGASKLRGEIARLRGDTEGLRARLGAAEQALEEALEEKAEATGRLSSTREEVRQLRAGMERLRVRIEADERRRRGGERQRDALQERLERLERELQAAEEQQELAILDAESARAEAEDLRARADGADAGLRALRAERDSLAQRLQAAQDQLSELEAPLPALRARLAETERDAARREADWQAAEERLRGQLRDLGEEVAASCGLQIPEAEEDGGQGPDAPAWGVHRLREGIMALTARLHAAEQEQCRVSGRLQEGELRAGLLQGRVEELQRELEAAGGAQERLLLEAEGSRVEAEQAALRVHGLESELAQVRSERDMLTQDLEKEQSRVCALETRCASLEQQLQEMGHLKGDLDARLQEVNEEMAAREQGLGVQVAALEEDKARLLQGLREAEDNRDRLQTSLSGLRRDVEAGKAALALKEEELAALSARTRVREQQLSVELSQAAAQKAELEREAQVLQDSIQGLQQSREAREQELQRAKAEISSLTERVSSGTAREAALQRELRGETRRLMGELQSSAQEAGSLGDQLKGLLLENGELKRSLGGLQRDQVEKEGRMREEVAEGLRRLQAAEQKHQALLEAADKQHESEIQMYQEKLASQEGSLSSQKVELDLLRSRKEELAAALEAARERLEELQKAQTDSLQRADRLKKESERAQGKVKLLIKSCRQLEEEKEALQKELVRLEATPQEARGAGAAAEGASLRELEAEVKELQEALEEKGREAEQYLEKYCALLISQEKLEKEREMLETQVLRLSAQQPPHSLPSSPALSPGPPGPSPPAAQTKPAPGKRQRPRGLPEAGGVGMPATPETLPKKTRRSSRRSGHLSEDTELEPEGLPEVVRRGFSDIPTGKTSPYVLRRSTMATRTSPRLAALAADKENLAGTSGSGARVLKVKAAQQSPTASAAAAVSREPEKGVAESLREGLRPRRGHPAPSPEARPPPLGGGGSSDNCRVQ</sequence>
<reference evidence="7" key="1">
    <citation type="submission" date="2025-08" db="UniProtKB">
        <authorList>
            <consortium name="RefSeq"/>
        </authorList>
    </citation>
    <scope>IDENTIFICATION</scope>
</reference>
<feature type="coiled-coil region" evidence="1">
    <location>
        <begin position="2095"/>
        <end position="2129"/>
    </location>
</feature>
<name>A0ABM3WCW6_ERIEU</name>
<evidence type="ECO:0000259" key="5">
    <source>
        <dbReference type="Pfam" id="PF10490"/>
    </source>
</evidence>
<evidence type="ECO:0000313" key="6">
    <source>
        <dbReference type="Proteomes" id="UP001652624"/>
    </source>
</evidence>
<feature type="coiled-coil region" evidence="1">
    <location>
        <begin position="1085"/>
        <end position="1112"/>
    </location>
</feature>
<dbReference type="InterPro" id="IPR043513">
    <property type="entry name" value="Cenp-F"/>
</dbReference>
<dbReference type="Pfam" id="PF10490">
    <property type="entry name" value="CENP-F_C_Rb_bdg"/>
    <property type="match status" value="1"/>
</dbReference>
<feature type="compositionally biased region" description="Basic and acidic residues" evidence="2">
    <location>
        <begin position="1229"/>
        <end position="1241"/>
    </location>
</feature>
<dbReference type="SUPFAM" id="SSF57997">
    <property type="entry name" value="Tropomyosin"/>
    <property type="match status" value="1"/>
</dbReference>
<feature type="compositionally biased region" description="Basic and acidic residues" evidence="2">
    <location>
        <begin position="53"/>
        <end position="69"/>
    </location>
</feature>
<feature type="compositionally biased region" description="Basic and acidic residues" evidence="2">
    <location>
        <begin position="446"/>
        <end position="456"/>
    </location>
</feature>
<evidence type="ECO:0000259" key="4">
    <source>
        <dbReference type="Pfam" id="PF10481"/>
    </source>
</evidence>
<feature type="region of interest" description="Disordered" evidence="2">
    <location>
        <begin position="1043"/>
        <end position="1079"/>
    </location>
</feature>
<feature type="region of interest" description="Disordered" evidence="2">
    <location>
        <begin position="1405"/>
        <end position="1484"/>
    </location>
</feature>
<feature type="compositionally biased region" description="Basic and acidic residues" evidence="2">
    <location>
        <begin position="1720"/>
        <end position="1729"/>
    </location>
</feature>
<feature type="domain" description="Centromere protein Cenp-F leucine-rich repeat-containing" evidence="3">
    <location>
        <begin position="1962"/>
        <end position="2085"/>
    </location>
</feature>
<feature type="compositionally biased region" description="Basic residues" evidence="2">
    <location>
        <begin position="2535"/>
        <end position="2545"/>
    </location>
</feature>
<proteinExistence type="predicted"/>
<feature type="domain" description="Centromere protein Cenp-F N-terminal" evidence="4">
    <location>
        <begin position="1"/>
        <end position="299"/>
    </location>
</feature>
<dbReference type="InterPro" id="IPR018302">
    <property type="entry name" value="CenpF/LEK1_Rb-prot-bd"/>
</dbReference>
<feature type="compositionally biased region" description="Polar residues" evidence="2">
    <location>
        <begin position="262"/>
        <end position="279"/>
    </location>
</feature>
<dbReference type="Proteomes" id="UP001652624">
    <property type="component" value="Chromosome 19"/>
</dbReference>
<feature type="region of interest" description="Disordered" evidence="2">
    <location>
        <begin position="445"/>
        <end position="473"/>
    </location>
</feature>
<feature type="region of interest" description="Disordered" evidence="2">
    <location>
        <begin position="995"/>
        <end position="1024"/>
    </location>
</feature>
<feature type="compositionally biased region" description="Polar residues" evidence="2">
    <location>
        <begin position="128"/>
        <end position="140"/>
    </location>
</feature>
<evidence type="ECO:0000256" key="2">
    <source>
        <dbReference type="SAM" id="MobiDB-lite"/>
    </source>
</evidence>
<dbReference type="GeneID" id="103126245"/>
<feature type="coiled-coil region" evidence="1">
    <location>
        <begin position="1944"/>
        <end position="2048"/>
    </location>
</feature>
<feature type="region of interest" description="Disordered" evidence="2">
    <location>
        <begin position="50"/>
        <end position="70"/>
    </location>
</feature>
<dbReference type="SUPFAM" id="SSF58100">
    <property type="entry name" value="Bacterial hemolysins"/>
    <property type="match status" value="1"/>
</dbReference>
<feature type="coiled-coil region" evidence="1">
    <location>
        <begin position="1739"/>
        <end position="1906"/>
    </location>
</feature>
<dbReference type="RefSeq" id="XP_060034418.1">
    <property type="nucleotide sequence ID" value="XM_060178435.1"/>
</dbReference>
<keyword evidence="1" id="KW-0175">Coiled coil</keyword>
<dbReference type="Pfam" id="PF10473">
    <property type="entry name" value="CENP-F_leu_zip"/>
    <property type="match status" value="2"/>
</dbReference>
<feature type="compositionally biased region" description="Low complexity" evidence="2">
    <location>
        <begin position="2617"/>
        <end position="2629"/>
    </location>
</feature>
<evidence type="ECO:0000313" key="7">
    <source>
        <dbReference type="RefSeq" id="XP_060034418.1"/>
    </source>
</evidence>
<feature type="compositionally biased region" description="Low complexity" evidence="2">
    <location>
        <begin position="2476"/>
        <end position="2491"/>
    </location>
</feature>
<feature type="coiled-coil region" evidence="1">
    <location>
        <begin position="849"/>
        <end position="883"/>
    </location>
</feature>
<feature type="domain" description="Centromere protein Cenp-F leucine-rich repeat-containing" evidence="3">
    <location>
        <begin position="1799"/>
        <end position="1916"/>
    </location>
</feature>
<feature type="region of interest" description="Disordered" evidence="2">
    <location>
        <begin position="178"/>
        <end position="279"/>
    </location>
</feature>
<feature type="domain" description="Kinetochore protein Cenp-F/LEK1 Rb protein-binding" evidence="5">
    <location>
        <begin position="2548"/>
        <end position="2590"/>
    </location>
</feature>
<feature type="coiled-coil region" evidence="1">
    <location>
        <begin position="515"/>
        <end position="726"/>
    </location>
</feature>
<protein>
    <submittedName>
        <fullName evidence="7">Centromere protein F isoform X5</fullName>
    </submittedName>
</protein>
<accession>A0ABM3WCW6</accession>
<feature type="region of interest" description="Disordered" evidence="2">
    <location>
        <begin position="2614"/>
        <end position="2676"/>
    </location>
</feature>
<feature type="compositionally biased region" description="Basic and acidic residues" evidence="2">
    <location>
        <begin position="774"/>
        <end position="789"/>
    </location>
</feature>
<feature type="compositionally biased region" description="Polar residues" evidence="2">
    <location>
        <begin position="208"/>
        <end position="231"/>
    </location>
</feature>
<keyword evidence="6" id="KW-1185">Reference proteome</keyword>
<gene>
    <name evidence="7" type="primary">CENPF</name>
</gene>
<feature type="compositionally biased region" description="Basic and acidic residues" evidence="2">
    <location>
        <begin position="234"/>
        <end position="243"/>
    </location>
</feature>
<feature type="region of interest" description="Disordered" evidence="2">
    <location>
        <begin position="2472"/>
        <end position="2584"/>
    </location>
</feature>
<feature type="region of interest" description="Disordered" evidence="2">
    <location>
        <begin position="1569"/>
        <end position="1609"/>
    </location>
</feature>
<dbReference type="PANTHER" id="PTHR18874">
    <property type="entry name" value="CMF/LEK/CENP CELL DIVISION-RELATED"/>
    <property type="match status" value="1"/>
</dbReference>
<organism evidence="6 7">
    <name type="scientific">Erinaceus europaeus</name>
    <name type="common">Western European hedgehog</name>
    <dbReference type="NCBI Taxonomy" id="9365"/>
    <lineage>
        <taxon>Eukaryota</taxon>
        <taxon>Metazoa</taxon>
        <taxon>Chordata</taxon>
        <taxon>Craniata</taxon>
        <taxon>Vertebrata</taxon>
        <taxon>Euteleostomi</taxon>
        <taxon>Mammalia</taxon>
        <taxon>Eutheria</taxon>
        <taxon>Laurasiatheria</taxon>
        <taxon>Eulipotyphla</taxon>
        <taxon>Erinaceidae</taxon>
        <taxon>Erinaceinae</taxon>
        <taxon>Erinaceus</taxon>
    </lineage>
</organism>
<evidence type="ECO:0000256" key="1">
    <source>
        <dbReference type="SAM" id="Coils"/>
    </source>
</evidence>
<dbReference type="Pfam" id="PF10481">
    <property type="entry name" value="CENP-F_N"/>
    <property type="match status" value="1"/>
</dbReference>
<feature type="compositionally biased region" description="Basic and acidic residues" evidence="2">
    <location>
        <begin position="463"/>
        <end position="473"/>
    </location>
</feature>
<feature type="compositionally biased region" description="Pro residues" evidence="2">
    <location>
        <begin position="2492"/>
        <end position="2501"/>
    </location>
</feature>
<dbReference type="PANTHER" id="PTHR18874:SF10">
    <property type="entry name" value="CENTROMERE PROTEIN F"/>
    <property type="match status" value="1"/>
</dbReference>
<evidence type="ECO:0000259" key="3">
    <source>
        <dbReference type="Pfam" id="PF10473"/>
    </source>
</evidence>
<dbReference type="InterPro" id="IPR019513">
    <property type="entry name" value="Centromere_CenpF_leu-rich_rpt"/>
</dbReference>
<feature type="region of interest" description="Disordered" evidence="2">
    <location>
        <begin position="1197"/>
        <end position="1271"/>
    </location>
</feature>
<feature type="coiled-coil region" evidence="1">
    <location>
        <begin position="951"/>
        <end position="985"/>
    </location>
</feature>
<feature type="compositionally biased region" description="Basic and acidic residues" evidence="2">
    <location>
        <begin position="2632"/>
        <end position="2647"/>
    </location>
</feature>
<feature type="region of interest" description="Disordered" evidence="2">
    <location>
        <begin position="120"/>
        <end position="158"/>
    </location>
</feature>
<feature type="coiled-coil region" evidence="1">
    <location>
        <begin position="2155"/>
        <end position="2210"/>
    </location>
</feature>